<evidence type="ECO:0000256" key="2">
    <source>
        <dbReference type="SAM" id="SignalP"/>
    </source>
</evidence>
<dbReference type="OrthoDB" id="2972467at2"/>
<feature type="chain" id="PRO_5012114483" description="DUF6443 domain-containing protein" evidence="2">
    <location>
        <begin position="20"/>
        <end position="1650"/>
    </location>
</feature>
<dbReference type="Gene3D" id="2.180.10.10">
    <property type="entry name" value="RHS repeat-associated core"/>
    <property type="match status" value="2"/>
</dbReference>
<dbReference type="InterPro" id="IPR022385">
    <property type="entry name" value="Rhs_assc_core"/>
</dbReference>
<evidence type="ECO:0000259" key="3">
    <source>
        <dbReference type="Pfam" id="PF20041"/>
    </source>
</evidence>
<keyword evidence="2" id="KW-0732">Signal</keyword>
<dbReference type="STRING" id="369401.SAMN05428642_103108"/>
<evidence type="ECO:0000313" key="5">
    <source>
        <dbReference type="Proteomes" id="UP000182544"/>
    </source>
</evidence>
<feature type="region of interest" description="Disordered" evidence="1">
    <location>
        <begin position="346"/>
        <end position="365"/>
    </location>
</feature>
<dbReference type="EMBL" id="FPKV01000003">
    <property type="protein sequence ID" value="SFZ93394.1"/>
    <property type="molecule type" value="Genomic_DNA"/>
</dbReference>
<dbReference type="Pfam" id="PF20041">
    <property type="entry name" value="DUF6443"/>
    <property type="match status" value="1"/>
</dbReference>
<dbReference type="InterPro" id="IPR045619">
    <property type="entry name" value="DUF6443"/>
</dbReference>
<feature type="domain" description="DUF6443" evidence="3">
    <location>
        <begin position="37"/>
        <end position="173"/>
    </location>
</feature>
<name>A0A1K2IMB3_9FLAO</name>
<proteinExistence type="predicted"/>
<evidence type="ECO:0000313" key="4">
    <source>
        <dbReference type="EMBL" id="SFZ93394.1"/>
    </source>
</evidence>
<protein>
    <recommendedName>
        <fullName evidence="3">DUF6443 domain-containing protein</fullName>
    </recommendedName>
</protein>
<keyword evidence="5" id="KW-1185">Reference proteome</keyword>
<accession>A0A1K2IMB3</accession>
<organism evidence="4 5">
    <name type="scientific">Flaviramulus basaltis</name>
    <dbReference type="NCBI Taxonomy" id="369401"/>
    <lineage>
        <taxon>Bacteria</taxon>
        <taxon>Pseudomonadati</taxon>
        <taxon>Bacteroidota</taxon>
        <taxon>Flavobacteriia</taxon>
        <taxon>Flavobacteriales</taxon>
        <taxon>Flavobacteriaceae</taxon>
        <taxon>Flaviramulus</taxon>
    </lineage>
</organism>
<feature type="signal peptide" evidence="2">
    <location>
        <begin position="1"/>
        <end position="19"/>
    </location>
</feature>
<dbReference type="RefSeq" id="WP_072402756.1">
    <property type="nucleotide sequence ID" value="NZ_FPKV01000003.1"/>
</dbReference>
<dbReference type="NCBIfam" id="TIGR03696">
    <property type="entry name" value="Rhs_assc_core"/>
    <property type="match status" value="1"/>
</dbReference>
<dbReference type="Proteomes" id="UP000182544">
    <property type="component" value="Unassembled WGS sequence"/>
</dbReference>
<evidence type="ECO:0000256" key="1">
    <source>
        <dbReference type="SAM" id="MobiDB-lite"/>
    </source>
</evidence>
<sequence length="1650" mass="187637">MKKLLFTLAAIFVTSIVKGQVTATENYIKSTTFQVETQDGITNANTQTSLLDEERIQAITYFDGLGRPKQNIDVRSGGNNTDIITHMEYDEFGRQVKYYLPIERQSGTSESFHAINIFSDINSYYQNKHPNDFIGLNTEEVNAYSESVYEASPLNRVIEQTAPGKDWSKNVHTYFTIDESWPYIDFISQTSGYTSGNPVDFSIDENGLMSCSLSFGGAGNGIKLQLGDVKFLSNNIPDTDLGYIYDAFFHVTTSYHVTIQNGFLHIDSPNQEFVKGASAAFTHQFDFSDQEVVYGGHTIKFEYGTNVETDYVRRFGVSFVNGNTEEPQLVDNDLYAPNELYKTITKDENWQPNQSKPNDHTTEEYKDKQGRVILKRTFDAGKWHDTYYVYDDFGNLTYVLPPKVTTYQDITQNWLVKTYDFFDVSGLFAQQTDYNEISFYFSPNGVLNFYIYAEAEEIELADGLVMNLDFISPSLPNIDLGDMFFSNSNNLAGDAYIQNGNLYFNSEGSIDYGDTEFDFSIYLSNYQNIFTPPVITQSQLDELAYQYKYDSRNRLIEKKLPGKGWEHIVYNKLDQPVLTQDTNLRSQNEWLFTKYDAFGRIAYTGKLSEADLRPAAQLYANGITNQFEERTVTPNFLNGTYVYYTHGAYPEDDGSYEILTIAYYDDYIDLPTGLNPTITTYYGLTSSTNTKSLSTISKVRVLGTADWITTVTYYDDKGRPIYTYSENEYLDTIDIVESQLDFTGKVLETKTTHKKTGQTDIVTIDTYEYDHVGRLISQKQNINNQGEELIAKNHYDELGQLVKKDVGNTEAQPLQEIDYTYNIRGWLKTINDPTNLHQDNDLFSFGLNYNKPEGPSTSSTYNTPLYNGNISHTYWKTDNIDGGLRHYSYRYDALNRFKNAYFAENHTYNNKFNEYIYNYDRNGNIGRIFRFGLNPTNSQYSYPMDNITYTYDGGNKLMGVQDSYGTNTTSNSMGGFKDGNTVGYDYSYDDNGNMLIDRNKGIITQIKYNHLNLPYKIVFNGNDPLFGNTAEVIEYYYTADGVKLKKVVKTGTTPGSKNNARKNVETIYSGNFVYHNLDNGNGEQLEFFNHPEGYVEPKNENDLSQGFDYIYQYKDHLGNIRLSYKDSNHDGVVTGASEQIFVDDFEDSVEGVDWNGTGNSWGWDVDEFDSNFKFKGNKSARLDPHPTVHHENVAHSNDWITISNTQTTDYIYSAWVYLENVSGNQADIFLFMNEPNETGYYTLIDSQTTSTKGVWVYLEKKVSVPPNISELNIRIDNNYSGSVWFDNVSIRKANDPNDIEIVEENNYYPFGLKHKGYNDNPSAFANPALKWKYNDVEFEEVLGLNLYEMDVRMYDPAIARFNGIDPVTHFSQGTSVGFDNNPIYWADPSGADSINGETIGADGLTNSQWMELSRPGGGGFDAMRQQAFANSTFLAEQRRNVSVITGDLQDGCVDCSLCPETCMETIRSRYAQVDMEGTQENLLAMVWAIGKIDGSFKYADYAGALIVLEALGLVGMMNQALIFTQDHIYVQYLYNSYYAKQEKEIQRILSKEGGPPGFMYSLIVNHDTTTMDVRGNIVHLNAGDVWKYGETTNGFKRYSDGELRTMVPGGVTMVPMFFGNTVQIKIQEKIMIYGHYLATGSLPPGNKIFR</sequence>
<reference evidence="4 5" key="1">
    <citation type="submission" date="2016-10" db="EMBL/GenBank/DDBJ databases">
        <authorList>
            <person name="de Groot N.N."/>
        </authorList>
    </citation>
    <scope>NUCLEOTIDE SEQUENCE [LARGE SCALE GENOMIC DNA]</scope>
    <source>
        <strain evidence="4 5">DSM 18180</strain>
    </source>
</reference>
<gene>
    <name evidence="4" type="ORF">SAMN05428642_103108</name>
</gene>